<dbReference type="AlphaFoldDB" id="A0A251VER3"/>
<dbReference type="Gramene" id="mRNA:HanXRQr2_Chr04g0174391">
    <property type="protein sequence ID" value="mRNA:HanXRQr2_Chr04g0174391"/>
    <property type="gene ID" value="HanXRQr2_Chr04g0174391"/>
</dbReference>
<dbReference type="OMA" id="ACLCSPK"/>
<gene>
    <name evidence="2" type="ORF">HannXRQ_Chr02g0038411</name>
    <name evidence="1" type="ORF">HanXRQr2_Chr04g0174391</name>
</gene>
<evidence type="ECO:0000313" key="2">
    <source>
        <dbReference type="EMBL" id="OTG33779.1"/>
    </source>
</evidence>
<proteinExistence type="predicted"/>
<reference evidence="1 3" key="1">
    <citation type="journal article" date="2017" name="Nature">
        <title>The sunflower genome provides insights into oil metabolism, flowering and Asterid evolution.</title>
        <authorList>
            <person name="Badouin H."/>
            <person name="Gouzy J."/>
            <person name="Grassa C.J."/>
            <person name="Murat F."/>
            <person name="Staton S.E."/>
            <person name="Cottret L."/>
            <person name="Lelandais-Briere C."/>
            <person name="Owens G.L."/>
            <person name="Carrere S."/>
            <person name="Mayjonade B."/>
            <person name="Legrand L."/>
            <person name="Gill N."/>
            <person name="Kane N.C."/>
            <person name="Bowers J.E."/>
            <person name="Hubner S."/>
            <person name="Bellec A."/>
            <person name="Berard A."/>
            <person name="Berges H."/>
            <person name="Blanchet N."/>
            <person name="Boniface M.C."/>
            <person name="Brunel D."/>
            <person name="Catrice O."/>
            <person name="Chaidir N."/>
            <person name="Claudel C."/>
            <person name="Donnadieu C."/>
            <person name="Faraut T."/>
            <person name="Fievet G."/>
            <person name="Helmstetter N."/>
            <person name="King M."/>
            <person name="Knapp S.J."/>
            <person name="Lai Z."/>
            <person name="Le Paslier M.C."/>
            <person name="Lippi Y."/>
            <person name="Lorenzon L."/>
            <person name="Mandel J.R."/>
            <person name="Marage G."/>
            <person name="Marchand G."/>
            <person name="Marquand E."/>
            <person name="Bret-Mestries E."/>
            <person name="Morien E."/>
            <person name="Nambeesan S."/>
            <person name="Nguyen T."/>
            <person name="Pegot-Espagnet P."/>
            <person name="Pouilly N."/>
            <person name="Raftis F."/>
            <person name="Sallet E."/>
            <person name="Schiex T."/>
            <person name="Thomas J."/>
            <person name="Vandecasteele C."/>
            <person name="Vares D."/>
            <person name="Vear F."/>
            <person name="Vautrin S."/>
            <person name="Crespi M."/>
            <person name="Mangin B."/>
            <person name="Burke J.M."/>
            <person name="Salse J."/>
            <person name="Munos S."/>
            <person name="Vincourt P."/>
            <person name="Rieseberg L.H."/>
            <person name="Langlade N.B."/>
        </authorList>
    </citation>
    <scope>NUCLEOTIDE SEQUENCE [LARGE SCALE GENOMIC DNA]</scope>
    <source>
        <strain evidence="3">cv. SF193</strain>
        <tissue evidence="1">Leaves</tissue>
    </source>
</reference>
<accession>A0A251VER3</accession>
<evidence type="ECO:0000313" key="3">
    <source>
        <dbReference type="Proteomes" id="UP000215914"/>
    </source>
</evidence>
<sequence>MHHLYKASNYATHVSSPMITYNHTLLYPPIHYIHIMSPSFLMADIPSSPTPSSKVQLVPKAVSERLLVKFADMSEFGFDYSQSGLWSPPVPRTVFLSSPGNKILTQDEILHKLESVVDRRRRYSYDCFNALLCSPKR</sequence>
<reference evidence="2" key="2">
    <citation type="submission" date="2017-02" db="EMBL/GenBank/DDBJ databases">
        <title>Sunflower complete genome.</title>
        <authorList>
            <person name="Langlade N."/>
            <person name="Munos S."/>
        </authorList>
    </citation>
    <scope>NUCLEOTIDE SEQUENCE [LARGE SCALE GENOMIC DNA]</scope>
    <source>
        <tissue evidence="2">Leaves</tissue>
    </source>
</reference>
<dbReference type="PANTHER" id="PTHR34287">
    <property type="entry name" value="OS06G0551500 PROTEIN-RELATED"/>
    <property type="match status" value="1"/>
</dbReference>
<evidence type="ECO:0000313" key="1">
    <source>
        <dbReference type="EMBL" id="KAF5810841.1"/>
    </source>
</evidence>
<protein>
    <submittedName>
        <fullName evidence="2">Uncharacterized protein</fullName>
    </submittedName>
</protein>
<organism evidence="2 3">
    <name type="scientific">Helianthus annuus</name>
    <name type="common">Common sunflower</name>
    <dbReference type="NCBI Taxonomy" id="4232"/>
    <lineage>
        <taxon>Eukaryota</taxon>
        <taxon>Viridiplantae</taxon>
        <taxon>Streptophyta</taxon>
        <taxon>Embryophyta</taxon>
        <taxon>Tracheophyta</taxon>
        <taxon>Spermatophyta</taxon>
        <taxon>Magnoliopsida</taxon>
        <taxon>eudicotyledons</taxon>
        <taxon>Gunneridae</taxon>
        <taxon>Pentapetalae</taxon>
        <taxon>asterids</taxon>
        <taxon>campanulids</taxon>
        <taxon>Asterales</taxon>
        <taxon>Asteraceae</taxon>
        <taxon>Asteroideae</taxon>
        <taxon>Heliantheae alliance</taxon>
        <taxon>Heliantheae</taxon>
        <taxon>Helianthus</taxon>
    </lineage>
</organism>
<name>A0A251VER3_HELAN</name>
<keyword evidence="3" id="KW-1185">Reference proteome</keyword>
<dbReference type="Proteomes" id="UP000215914">
    <property type="component" value="Chromosome 2"/>
</dbReference>
<dbReference type="EMBL" id="MNCJ02000319">
    <property type="protein sequence ID" value="KAF5810841.1"/>
    <property type="molecule type" value="Genomic_DNA"/>
</dbReference>
<reference evidence="1" key="3">
    <citation type="submission" date="2020-06" db="EMBL/GenBank/DDBJ databases">
        <title>Helianthus annuus Genome sequencing and assembly Release 2.</title>
        <authorList>
            <person name="Gouzy J."/>
            <person name="Langlade N."/>
            <person name="Munos S."/>
        </authorList>
    </citation>
    <scope>NUCLEOTIDE SEQUENCE</scope>
    <source>
        <tissue evidence="1">Leaves</tissue>
    </source>
</reference>
<dbReference type="InParanoid" id="A0A251VER3"/>
<dbReference type="EMBL" id="CM007891">
    <property type="protein sequence ID" value="OTG33779.1"/>
    <property type="molecule type" value="Genomic_DNA"/>
</dbReference>
<dbReference type="PANTHER" id="PTHR34287:SF2">
    <property type="match status" value="1"/>
</dbReference>